<sequence length="101" mass="10485">MFEVSIILEDDLAELVSGGANGFVNVSLSNSTTYLCVSTFVELIGEFVASMFGEVLREGSSLSMEVKEEEDAPAASGGSRVAGEIGVDTTHGGLKYSSNIG</sequence>
<name>A0ABQ4X927_9ASTR</name>
<gene>
    <name evidence="2" type="ORF">Tco_0656548</name>
</gene>
<dbReference type="Proteomes" id="UP001151760">
    <property type="component" value="Unassembled WGS sequence"/>
</dbReference>
<dbReference type="EMBL" id="BQNB010009315">
    <property type="protein sequence ID" value="GJS61764.1"/>
    <property type="molecule type" value="Genomic_DNA"/>
</dbReference>
<evidence type="ECO:0000313" key="2">
    <source>
        <dbReference type="EMBL" id="GJS61764.1"/>
    </source>
</evidence>
<protein>
    <submittedName>
        <fullName evidence="2">Uncharacterized protein</fullName>
    </submittedName>
</protein>
<comment type="caution">
    <text evidence="2">The sequence shown here is derived from an EMBL/GenBank/DDBJ whole genome shotgun (WGS) entry which is preliminary data.</text>
</comment>
<reference evidence="2" key="2">
    <citation type="submission" date="2022-01" db="EMBL/GenBank/DDBJ databases">
        <authorList>
            <person name="Yamashiro T."/>
            <person name="Shiraishi A."/>
            <person name="Satake H."/>
            <person name="Nakayama K."/>
        </authorList>
    </citation>
    <scope>NUCLEOTIDE SEQUENCE</scope>
</reference>
<reference evidence="2" key="1">
    <citation type="journal article" date="2022" name="Int. J. Mol. Sci.">
        <title>Draft Genome of Tanacetum Coccineum: Genomic Comparison of Closely Related Tanacetum-Family Plants.</title>
        <authorList>
            <person name="Yamashiro T."/>
            <person name="Shiraishi A."/>
            <person name="Nakayama K."/>
            <person name="Satake H."/>
        </authorList>
    </citation>
    <scope>NUCLEOTIDE SEQUENCE</scope>
</reference>
<feature type="region of interest" description="Disordered" evidence="1">
    <location>
        <begin position="66"/>
        <end position="101"/>
    </location>
</feature>
<organism evidence="2 3">
    <name type="scientific">Tanacetum coccineum</name>
    <dbReference type="NCBI Taxonomy" id="301880"/>
    <lineage>
        <taxon>Eukaryota</taxon>
        <taxon>Viridiplantae</taxon>
        <taxon>Streptophyta</taxon>
        <taxon>Embryophyta</taxon>
        <taxon>Tracheophyta</taxon>
        <taxon>Spermatophyta</taxon>
        <taxon>Magnoliopsida</taxon>
        <taxon>eudicotyledons</taxon>
        <taxon>Gunneridae</taxon>
        <taxon>Pentapetalae</taxon>
        <taxon>asterids</taxon>
        <taxon>campanulids</taxon>
        <taxon>Asterales</taxon>
        <taxon>Asteraceae</taxon>
        <taxon>Asteroideae</taxon>
        <taxon>Anthemideae</taxon>
        <taxon>Anthemidinae</taxon>
        <taxon>Tanacetum</taxon>
    </lineage>
</organism>
<evidence type="ECO:0000313" key="3">
    <source>
        <dbReference type="Proteomes" id="UP001151760"/>
    </source>
</evidence>
<accession>A0ABQ4X927</accession>
<evidence type="ECO:0000256" key="1">
    <source>
        <dbReference type="SAM" id="MobiDB-lite"/>
    </source>
</evidence>
<keyword evidence="3" id="KW-1185">Reference proteome</keyword>
<proteinExistence type="predicted"/>